<dbReference type="RefSeq" id="WP_088990037.1">
    <property type="nucleotide sequence ID" value="NZ_LT607409.1"/>
</dbReference>
<dbReference type="AlphaFoldDB" id="A0A1C4YL10"/>
<name>A0A1C4YL10_9ACTN</name>
<dbReference type="Gene3D" id="3.40.50.2000">
    <property type="entry name" value="Glycogen Phosphorylase B"/>
    <property type="match status" value="2"/>
</dbReference>
<protein>
    <submittedName>
        <fullName evidence="5">Glycosyltransferase involved in cell wall bisynthesis</fullName>
    </submittedName>
</protein>
<evidence type="ECO:0000256" key="3">
    <source>
        <dbReference type="SAM" id="MobiDB-lite"/>
    </source>
</evidence>
<feature type="region of interest" description="Disordered" evidence="3">
    <location>
        <begin position="1"/>
        <end position="42"/>
    </location>
</feature>
<gene>
    <name evidence="5" type="ORF">GA0070612_4903</name>
</gene>
<dbReference type="Pfam" id="PF13439">
    <property type="entry name" value="Glyco_transf_4"/>
    <property type="match status" value="1"/>
</dbReference>
<dbReference type="GO" id="GO:1901137">
    <property type="term" value="P:carbohydrate derivative biosynthetic process"/>
    <property type="evidence" value="ECO:0007669"/>
    <property type="project" value="UniProtKB-ARBA"/>
</dbReference>
<dbReference type="PANTHER" id="PTHR45947:SF3">
    <property type="entry name" value="SULFOQUINOVOSYL TRANSFERASE SQD2"/>
    <property type="match status" value="1"/>
</dbReference>
<dbReference type="GO" id="GO:0016758">
    <property type="term" value="F:hexosyltransferase activity"/>
    <property type="evidence" value="ECO:0007669"/>
    <property type="project" value="TreeGrafter"/>
</dbReference>
<keyword evidence="1" id="KW-0328">Glycosyltransferase</keyword>
<accession>A0A1C4YL10</accession>
<keyword evidence="2 5" id="KW-0808">Transferase</keyword>
<dbReference type="Proteomes" id="UP000198224">
    <property type="component" value="Chromosome I"/>
</dbReference>
<dbReference type="Pfam" id="PF13692">
    <property type="entry name" value="Glyco_trans_1_4"/>
    <property type="match status" value="1"/>
</dbReference>
<sequence length="431" mass="46441">MAHPDLQAEEADRHAGGPAIPRQRAQSARVAPSTGPEDAGAGWRPLRIAMIGQKGMPATYGGIERHVEEMASRLAGFGHEVTVYCRRSYGRMPADDYRGVRLREVHTIASKHLDAIVHAATSTVAAMTGRPDIVHYHGLGPALVAPVPRMFSRAGVVLTVHGLDNQRAKWGLAARTVLGSAHWLSGYVPHQRVAVSRGLATHYETRFGRPTTYIPNGVNPARRASSRQIEARFGLAPGGYLLLVGRLVPEKAADLLIRAFRRLDTGVRLAIVGGSSFTDDYVDQLHRAAEGDDRIVFTGFAYGDLLAELYANAAGFVQPSRLEGLPLTLLEAAAYGLPVVASDIAPHLEVLESDAAGGRLFRDGDEDDLVRVLTALLGDLAGERAGATALGDRVTETYSWDTAAHELERLYLSLVPARGRRVRARLPTAAD</sequence>
<proteinExistence type="predicted"/>
<evidence type="ECO:0000256" key="2">
    <source>
        <dbReference type="ARBA" id="ARBA00022679"/>
    </source>
</evidence>
<evidence type="ECO:0000259" key="4">
    <source>
        <dbReference type="Pfam" id="PF13439"/>
    </source>
</evidence>
<dbReference type="CDD" id="cd03801">
    <property type="entry name" value="GT4_PimA-like"/>
    <property type="match status" value="1"/>
</dbReference>
<reference evidence="6" key="1">
    <citation type="submission" date="2016-06" db="EMBL/GenBank/DDBJ databases">
        <authorList>
            <person name="Varghese N."/>
            <person name="Submissions Spin"/>
        </authorList>
    </citation>
    <scope>NUCLEOTIDE SEQUENCE [LARGE SCALE GENOMIC DNA]</scope>
    <source>
        <strain evidence="6">DSM 45160</strain>
    </source>
</reference>
<evidence type="ECO:0000313" key="6">
    <source>
        <dbReference type="Proteomes" id="UP000198224"/>
    </source>
</evidence>
<feature type="domain" description="Glycosyltransferase subfamily 4-like N-terminal" evidence="4">
    <location>
        <begin position="60"/>
        <end position="222"/>
    </location>
</feature>
<dbReference type="PANTHER" id="PTHR45947">
    <property type="entry name" value="SULFOQUINOVOSYL TRANSFERASE SQD2"/>
    <property type="match status" value="1"/>
</dbReference>
<dbReference type="EMBL" id="LT607409">
    <property type="protein sequence ID" value="SCF21367.1"/>
    <property type="molecule type" value="Genomic_DNA"/>
</dbReference>
<dbReference type="InterPro" id="IPR028098">
    <property type="entry name" value="Glyco_trans_4-like_N"/>
</dbReference>
<evidence type="ECO:0000313" key="5">
    <source>
        <dbReference type="EMBL" id="SCF21367.1"/>
    </source>
</evidence>
<keyword evidence="6" id="KW-1185">Reference proteome</keyword>
<dbReference type="InterPro" id="IPR050194">
    <property type="entry name" value="Glycosyltransferase_grp1"/>
</dbReference>
<dbReference type="SUPFAM" id="SSF53756">
    <property type="entry name" value="UDP-Glycosyltransferase/glycogen phosphorylase"/>
    <property type="match status" value="1"/>
</dbReference>
<evidence type="ECO:0000256" key="1">
    <source>
        <dbReference type="ARBA" id="ARBA00022676"/>
    </source>
</evidence>
<organism evidence="5 6">
    <name type="scientific">Micromonospora chokoriensis</name>
    <dbReference type="NCBI Taxonomy" id="356851"/>
    <lineage>
        <taxon>Bacteria</taxon>
        <taxon>Bacillati</taxon>
        <taxon>Actinomycetota</taxon>
        <taxon>Actinomycetes</taxon>
        <taxon>Micromonosporales</taxon>
        <taxon>Micromonosporaceae</taxon>
        <taxon>Micromonospora</taxon>
    </lineage>
</organism>